<evidence type="ECO:0000313" key="1">
    <source>
        <dbReference type="EMBL" id="MFC6197242.1"/>
    </source>
</evidence>
<dbReference type="RefSeq" id="WP_377375845.1">
    <property type="nucleotide sequence ID" value="NZ_JBHSSW010000004.1"/>
</dbReference>
<evidence type="ECO:0000313" key="2">
    <source>
        <dbReference type="Proteomes" id="UP001596303"/>
    </source>
</evidence>
<dbReference type="Proteomes" id="UP001596303">
    <property type="component" value="Unassembled WGS sequence"/>
</dbReference>
<reference evidence="2" key="1">
    <citation type="journal article" date="2019" name="Int. J. Syst. Evol. Microbiol.">
        <title>The Global Catalogue of Microorganisms (GCM) 10K type strain sequencing project: providing services to taxonomists for standard genome sequencing and annotation.</title>
        <authorList>
            <consortium name="The Broad Institute Genomics Platform"/>
            <consortium name="The Broad Institute Genome Sequencing Center for Infectious Disease"/>
            <person name="Wu L."/>
            <person name="Ma J."/>
        </authorList>
    </citation>
    <scope>NUCLEOTIDE SEQUENCE [LARGE SCALE GENOMIC DNA]</scope>
    <source>
        <strain evidence="2">CGMCC-1.15741</strain>
    </source>
</reference>
<accession>A0ABW1S7Q7</accession>
<sequence>MTRLINMYSLDYWYESDEEDPDSAYTLIGDDKGDYVIAADGTLTYEEIWELAETHNEQVKAELQNG</sequence>
<organism evidence="1 2">
    <name type="scientific">Ponticaulis profundi</name>
    <dbReference type="NCBI Taxonomy" id="2665222"/>
    <lineage>
        <taxon>Bacteria</taxon>
        <taxon>Pseudomonadati</taxon>
        <taxon>Pseudomonadota</taxon>
        <taxon>Alphaproteobacteria</taxon>
        <taxon>Hyphomonadales</taxon>
        <taxon>Hyphomonadaceae</taxon>
        <taxon>Ponticaulis</taxon>
    </lineage>
</organism>
<dbReference type="EMBL" id="JBHSSW010000004">
    <property type="protein sequence ID" value="MFC6197242.1"/>
    <property type="molecule type" value="Genomic_DNA"/>
</dbReference>
<keyword evidence="2" id="KW-1185">Reference proteome</keyword>
<protein>
    <submittedName>
        <fullName evidence="1">Uncharacterized protein</fullName>
    </submittedName>
</protein>
<name>A0ABW1S7Q7_9PROT</name>
<comment type="caution">
    <text evidence="1">The sequence shown here is derived from an EMBL/GenBank/DDBJ whole genome shotgun (WGS) entry which is preliminary data.</text>
</comment>
<proteinExistence type="predicted"/>
<gene>
    <name evidence="1" type="ORF">ACFQDM_04090</name>
</gene>